<dbReference type="Gene3D" id="1.10.287.1700">
    <property type="match status" value="1"/>
</dbReference>
<dbReference type="InterPro" id="IPR053716">
    <property type="entry name" value="Flag_assembly_chemotaxis_eff"/>
</dbReference>
<dbReference type="AlphaFoldDB" id="A0AB73BXB4"/>
<evidence type="ECO:0000256" key="1">
    <source>
        <dbReference type="SAM" id="Coils"/>
    </source>
</evidence>
<accession>A0AB73BXB4</accession>
<comment type="caution">
    <text evidence="3">The sequence shown here is derived from an EMBL/GenBank/DDBJ whole genome shotgun (WGS) entry which is preliminary data.</text>
</comment>
<name>A0AB73BXB4_9FUSO</name>
<dbReference type="Pfam" id="PF09403">
    <property type="entry name" value="FadA"/>
    <property type="match status" value="1"/>
</dbReference>
<keyword evidence="1" id="KW-0175">Coiled coil</keyword>
<evidence type="ECO:0000256" key="2">
    <source>
        <dbReference type="SAM" id="SignalP"/>
    </source>
</evidence>
<evidence type="ECO:0000313" key="4">
    <source>
        <dbReference type="Proteomes" id="UP000027473"/>
    </source>
</evidence>
<organism evidence="3 4">
    <name type="scientific">Fusobacterium necrophorum BL</name>
    <dbReference type="NCBI Taxonomy" id="1441732"/>
    <lineage>
        <taxon>Bacteria</taxon>
        <taxon>Fusobacteriati</taxon>
        <taxon>Fusobacteriota</taxon>
        <taxon>Fusobacteriia</taxon>
        <taxon>Fusobacteriales</taxon>
        <taxon>Fusobacteriaceae</taxon>
        <taxon>Fusobacterium</taxon>
    </lineage>
</organism>
<gene>
    <name evidence="3" type="ORF">FUSO3_03835</name>
</gene>
<dbReference type="EMBL" id="JAAC01000057">
    <property type="protein sequence ID" value="KDE63966.1"/>
    <property type="molecule type" value="Genomic_DNA"/>
</dbReference>
<proteinExistence type="predicted"/>
<dbReference type="RefSeq" id="WP_035905741.1">
    <property type="nucleotide sequence ID" value="NZ_JAAC01000057.1"/>
</dbReference>
<dbReference type="InterPro" id="IPR018543">
    <property type="entry name" value="Adhesion_FadA"/>
</dbReference>
<feature type="signal peptide" evidence="2">
    <location>
        <begin position="1"/>
        <end position="17"/>
    </location>
</feature>
<dbReference type="Proteomes" id="UP000027473">
    <property type="component" value="Unassembled WGS sequence"/>
</dbReference>
<feature type="chain" id="PRO_5044492524" evidence="2">
    <location>
        <begin position="18"/>
        <end position="125"/>
    </location>
</feature>
<protein>
    <submittedName>
        <fullName evidence="3">Adhesion protein FadA</fullName>
    </submittedName>
</protein>
<feature type="coiled-coil region" evidence="1">
    <location>
        <begin position="26"/>
        <end position="119"/>
    </location>
</feature>
<reference evidence="3 4" key="1">
    <citation type="submission" date="2014-01" db="EMBL/GenBank/DDBJ databases">
        <title>Comparative genomics of Fusobacterium necrophorum wild isolates.</title>
        <authorList>
            <person name="Kittichotirat W."/>
            <person name="Bumgarner R.E."/>
            <person name="Lawrence P."/>
        </authorList>
    </citation>
    <scope>NUCLEOTIDE SEQUENCE [LARGE SCALE GENOMIC DNA]</scope>
    <source>
        <strain evidence="3 4">BL</strain>
    </source>
</reference>
<evidence type="ECO:0000313" key="3">
    <source>
        <dbReference type="EMBL" id="KDE63966.1"/>
    </source>
</evidence>
<sequence>MKKVILFCLLLSIAAYGLDSQELNFLNKMDAEYQELLQKEAEKLEEFKVEKSSLEEELVKLKEREVAKEEIFAKLGKDSEIRWHRDEYKKLAKRYEEYYKKLEAAIAEREGKITELEKLINIMSE</sequence>
<keyword evidence="2" id="KW-0732">Signal</keyword>